<gene>
    <name evidence="9" type="ORF">HHK36_014586</name>
</gene>
<keyword evidence="3" id="KW-0813">Transport</keyword>
<evidence type="ECO:0000256" key="2">
    <source>
        <dbReference type="ARBA" id="ARBA00010276"/>
    </source>
</evidence>
<keyword evidence="5 8" id="KW-1133">Transmembrane helix</keyword>
<dbReference type="InterPro" id="IPR004813">
    <property type="entry name" value="OPT"/>
</dbReference>
<evidence type="ECO:0000256" key="7">
    <source>
        <dbReference type="SAM" id="MobiDB-lite"/>
    </source>
</evidence>
<dbReference type="GO" id="GO:0035673">
    <property type="term" value="F:oligopeptide transmembrane transporter activity"/>
    <property type="evidence" value="ECO:0007669"/>
    <property type="project" value="InterPro"/>
</dbReference>
<comment type="similarity">
    <text evidence="2">Belongs to the YSL (TC 2.A.67.2) family.</text>
</comment>
<name>A0A835DCU3_TETSI</name>
<feature type="region of interest" description="Disordered" evidence="7">
    <location>
        <begin position="1"/>
        <end position="43"/>
    </location>
</feature>
<dbReference type="AlphaFoldDB" id="A0A835DCU3"/>
<dbReference type="Pfam" id="PF03169">
    <property type="entry name" value="OPT"/>
    <property type="match status" value="1"/>
</dbReference>
<comment type="subcellular location">
    <subcellularLocation>
        <location evidence="1">Membrane</location>
        <topology evidence="1">Multi-pass membrane protein</topology>
    </subcellularLocation>
</comment>
<organism evidence="9 10">
    <name type="scientific">Tetracentron sinense</name>
    <name type="common">Spur-leaf</name>
    <dbReference type="NCBI Taxonomy" id="13715"/>
    <lineage>
        <taxon>Eukaryota</taxon>
        <taxon>Viridiplantae</taxon>
        <taxon>Streptophyta</taxon>
        <taxon>Embryophyta</taxon>
        <taxon>Tracheophyta</taxon>
        <taxon>Spermatophyta</taxon>
        <taxon>Magnoliopsida</taxon>
        <taxon>Trochodendrales</taxon>
        <taxon>Trochodendraceae</taxon>
        <taxon>Tetracentron</taxon>
    </lineage>
</organism>
<evidence type="ECO:0000313" key="10">
    <source>
        <dbReference type="Proteomes" id="UP000655225"/>
    </source>
</evidence>
<proteinExistence type="inferred from homology"/>
<dbReference type="PANTHER" id="PTHR31645:SF76">
    <property type="entry name" value="METAL-NICOTIANAMINE TRANSPORTER YSL8-RELATED"/>
    <property type="match status" value="1"/>
</dbReference>
<dbReference type="Proteomes" id="UP000655225">
    <property type="component" value="Unassembled WGS sequence"/>
</dbReference>
<dbReference type="PANTHER" id="PTHR31645">
    <property type="entry name" value="OLIGOPEPTIDE TRANSPORTER YGL114W-RELATED"/>
    <property type="match status" value="1"/>
</dbReference>
<keyword evidence="4 8" id="KW-0812">Transmembrane</keyword>
<keyword evidence="10" id="KW-1185">Reference proteome</keyword>
<comment type="caution">
    <text evidence="9">The sequence shown here is derived from an EMBL/GenBank/DDBJ whole genome shotgun (WGS) entry which is preliminary data.</text>
</comment>
<sequence length="186" mass="20124">MDVSRQPLDAASPLFSSSHSSSPILGRSTLNSEAPSSPPPPSVAMSSPNLIMILDFKLIYPSGTATAHLINNFHTPQGAKLPKLDFNLSTTSIIINSGRDFVGNILSWLLPLLMAMVIPFFLGSYFAIDICVESFILFVLEKMNKAKVAAFGLIVAFGLVYRDGIWTFPSSIFVLAGVNPPISMKF</sequence>
<feature type="transmembrane region" description="Helical" evidence="8">
    <location>
        <begin position="148"/>
        <end position="178"/>
    </location>
</feature>
<dbReference type="InterPro" id="IPR045035">
    <property type="entry name" value="YSL-like"/>
</dbReference>
<accession>A0A835DCU3</accession>
<evidence type="ECO:0000256" key="3">
    <source>
        <dbReference type="ARBA" id="ARBA00022448"/>
    </source>
</evidence>
<keyword evidence="6 8" id="KW-0472">Membrane</keyword>
<evidence type="ECO:0000256" key="4">
    <source>
        <dbReference type="ARBA" id="ARBA00022692"/>
    </source>
</evidence>
<evidence type="ECO:0000256" key="1">
    <source>
        <dbReference type="ARBA" id="ARBA00004141"/>
    </source>
</evidence>
<feature type="transmembrane region" description="Helical" evidence="8">
    <location>
        <begin position="105"/>
        <end position="128"/>
    </location>
</feature>
<evidence type="ECO:0000256" key="8">
    <source>
        <dbReference type="SAM" id="Phobius"/>
    </source>
</evidence>
<reference evidence="9 10" key="1">
    <citation type="submission" date="2020-04" db="EMBL/GenBank/DDBJ databases">
        <title>Plant Genome Project.</title>
        <authorList>
            <person name="Zhang R.-G."/>
        </authorList>
    </citation>
    <scope>NUCLEOTIDE SEQUENCE [LARGE SCALE GENOMIC DNA]</scope>
    <source>
        <strain evidence="9">YNK0</strain>
        <tissue evidence="9">Leaf</tissue>
    </source>
</reference>
<evidence type="ECO:0000256" key="5">
    <source>
        <dbReference type="ARBA" id="ARBA00022989"/>
    </source>
</evidence>
<dbReference type="GO" id="GO:0016020">
    <property type="term" value="C:membrane"/>
    <property type="evidence" value="ECO:0007669"/>
    <property type="project" value="TreeGrafter"/>
</dbReference>
<dbReference type="OrthoDB" id="845657at2759"/>
<dbReference type="EMBL" id="JABCRI010000010">
    <property type="protein sequence ID" value="KAF8398728.1"/>
    <property type="molecule type" value="Genomic_DNA"/>
</dbReference>
<evidence type="ECO:0000313" key="9">
    <source>
        <dbReference type="EMBL" id="KAF8398728.1"/>
    </source>
</evidence>
<evidence type="ECO:0000256" key="6">
    <source>
        <dbReference type="ARBA" id="ARBA00023136"/>
    </source>
</evidence>
<protein>
    <submittedName>
        <fullName evidence="9">Uncharacterized protein</fullName>
    </submittedName>
</protein>